<dbReference type="Proteomes" id="UP000031338">
    <property type="component" value="Unassembled WGS sequence"/>
</dbReference>
<protein>
    <submittedName>
        <fullName evidence="2">PTS IIA-like nitrogen-regulatory protein PtsN</fullName>
    </submittedName>
</protein>
<proteinExistence type="predicted"/>
<dbReference type="STRING" id="48936.NJ75_01627"/>
<dbReference type="CDD" id="cd00211">
    <property type="entry name" value="PTS_IIA_fru"/>
    <property type="match status" value="1"/>
</dbReference>
<dbReference type="PATRIC" id="fig|48936.3.peg.1631"/>
<dbReference type="PANTHER" id="PTHR47738">
    <property type="entry name" value="PTS SYSTEM FRUCTOSE-LIKE EIIA COMPONENT-RELATED"/>
    <property type="match status" value="1"/>
</dbReference>
<organism evidence="2 3">
    <name type="scientific">Novosphingobium subterraneum</name>
    <dbReference type="NCBI Taxonomy" id="48936"/>
    <lineage>
        <taxon>Bacteria</taxon>
        <taxon>Pseudomonadati</taxon>
        <taxon>Pseudomonadota</taxon>
        <taxon>Alphaproteobacteria</taxon>
        <taxon>Sphingomonadales</taxon>
        <taxon>Sphingomonadaceae</taxon>
        <taxon>Novosphingobium</taxon>
    </lineage>
</organism>
<keyword evidence="3" id="KW-1185">Reference proteome</keyword>
<evidence type="ECO:0000313" key="3">
    <source>
        <dbReference type="Proteomes" id="UP000031338"/>
    </source>
</evidence>
<dbReference type="SUPFAM" id="SSF55804">
    <property type="entry name" value="Phoshotransferase/anion transport protein"/>
    <property type="match status" value="1"/>
</dbReference>
<dbReference type="PANTHER" id="PTHR47738:SF1">
    <property type="entry name" value="NITROGEN REGULATORY PROTEIN"/>
    <property type="match status" value="1"/>
</dbReference>
<sequence length="153" mass="16507">MSALFQLDPQAVRVIRADSKQQILADLAACFASVYALDKEVVIDGIEEREKLGSTGFGRGVAIPHARIDGLERPVAVFFRLENPVEFAAADGMPVDCVFGLLSPSQAGATHLQALAAISRLMRDERMHERLVSATDADAIYGLLVNVIDRDAA</sequence>
<dbReference type="Pfam" id="PF00359">
    <property type="entry name" value="PTS_EIIA_2"/>
    <property type="match status" value="1"/>
</dbReference>
<feature type="domain" description="PTS EIIA type-2" evidence="1">
    <location>
        <begin position="1"/>
        <end position="147"/>
    </location>
</feature>
<evidence type="ECO:0000313" key="2">
    <source>
        <dbReference type="EMBL" id="KHS47830.1"/>
    </source>
</evidence>
<dbReference type="PROSITE" id="PS51094">
    <property type="entry name" value="PTS_EIIA_TYPE_2"/>
    <property type="match status" value="1"/>
</dbReference>
<evidence type="ECO:0000259" key="1">
    <source>
        <dbReference type="PROSITE" id="PS51094"/>
    </source>
</evidence>
<dbReference type="AlphaFoldDB" id="A0A0B8ZXJ1"/>
<dbReference type="GO" id="GO:0030295">
    <property type="term" value="F:protein kinase activator activity"/>
    <property type="evidence" value="ECO:0007669"/>
    <property type="project" value="TreeGrafter"/>
</dbReference>
<reference evidence="2 3" key="1">
    <citation type="submission" date="2014-10" db="EMBL/GenBank/DDBJ databases">
        <title>Draft genome sequence of Novosphingobium subterraneum DSM 12447.</title>
        <authorList>
            <person name="Gan H.M."/>
            <person name="Gan H.Y."/>
            <person name="Savka M.A."/>
        </authorList>
    </citation>
    <scope>NUCLEOTIDE SEQUENCE [LARGE SCALE GENOMIC DNA]</scope>
    <source>
        <strain evidence="2 3">DSM 12447</strain>
    </source>
</reference>
<name>A0A0B8ZXJ1_9SPHN</name>
<dbReference type="InterPro" id="IPR051541">
    <property type="entry name" value="PTS_SugarTrans_NitroReg"/>
</dbReference>
<dbReference type="RefSeq" id="WP_039333222.1">
    <property type="nucleotide sequence ID" value="NZ_JBNNWK010000002.1"/>
</dbReference>
<dbReference type="PROSITE" id="PS00372">
    <property type="entry name" value="PTS_EIIA_TYPE_2_HIS"/>
    <property type="match status" value="1"/>
</dbReference>
<dbReference type="Gene3D" id="3.40.930.10">
    <property type="entry name" value="Mannitol-specific EII, Chain A"/>
    <property type="match status" value="1"/>
</dbReference>
<comment type="caution">
    <text evidence="2">The sequence shown here is derived from an EMBL/GenBank/DDBJ whole genome shotgun (WGS) entry which is preliminary data.</text>
</comment>
<accession>A0A0B8ZXJ1</accession>
<gene>
    <name evidence="2" type="ORF">NJ75_01627</name>
</gene>
<dbReference type="InterPro" id="IPR016152">
    <property type="entry name" value="PTrfase/Anion_transptr"/>
</dbReference>
<dbReference type="EMBL" id="JRVC01000006">
    <property type="protein sequence ID" value="KHS47830.1"/>
    <property type="molecule type" value="Genomic_DNA"/>
</dbReference>
<dbReference type="InterPro" id="IPR002178">
    <property type="entry name" value="PTS_EIIA_type-2_dom"/>
</dbReference>